<name>A0A1L0CPM4_9ASCO</name>
<dbReference type="Proteomes" id="UP000183365">
    <property type="component" value="Unassembled WGS sequence"/>
</dbReference>
<dbReference type="GO" id="GO:0003712">
    <property type="term" value="F:transcription coregulator activity"/>
    <property type="evidence" value="ECO:0007669"/>
    <property type="project" value="InterPro"/>
</dbReference>
<evidence type="ECO:0000259" key="8">
    <source>
        <dbReference type="Pfam" id="PF10744"/>
    </source>
</evidence>
<organism evidence="9 10">
    <name type="scientific">Hanseniaspora guilliermondii</name>
    <dbReference type="NCBI Taxonomy" id="56406"/>
    <lineage>
        <taxon>Eukaryota</taxon>
        <taxon>Fungi</taxon>
        <taxon>Dikarya</taxon>
        <taxon>Ascomycota</taxon>
        <taxon>Saccharomycotina</taxon>
        <taxon>Saccharomycetes</taxon>
        <taxon>Saccharomycodales</taxon>
        <taxon>Saccharomycodaceae</taxon>
        <taxon>Hanseniaspora</taxon>
    </lineage>
</organism>
<evidence type="ECO:0000256" key="6">
    <source>
        <dbReference type="ARBA" id="ARBA00023242"/>
    </source>
</evidence>
<evidence type="ECO:0000313" key="9">
    <source>
        <dbReference type="EMBL" id="SGZ40417.1"/>
    </source>
</evidence>
<feature type="domain" description="Mediator complex subunit Med1" evidence="8">
    <location>
        <begin position="29"/>
        <end position="165"/>
    </location>
</feature>
<keyword evidence="6 7" id="KW-0539">Nucleus</keyword>
<keyword evidence="4 7" id="KW-0010">Activator</keyword>
<dbReference type="AlphaFoldDB" id="A0A1L0CPM4"/>
<comment type="function">
    <text evidence="7">Component of the Mediator complex, a coactivator involved in the regulated transcription of nearly all RNA polymerase II-dependent genes. Mediator functions as a bridge to convey information from gene-specific regulatory proteins to the basal RNA polymerase II transcription machinery. Mediator is recruited to promoters by direct interactions with regulatory proteins and serves as a scaffold for the assembly of a functional preinitiation complex with RNA polymerase II and the general transcription factors.</text>
</comment>
<protein>
    <recommendedName>
        <fullName evidence="7">Mediator of RNA polymerase II transcription subunit 1</fullName>
    </recommendedName>
    <alternativeName>
        <fullName evidence="7">Mediator complex subunit 1</fullName>
    </alternativeName>
</protein>
<evidence type="ECO:0000256" key="4">
    <source>
        <dbReference type="ARBA" id="ARBA00023159"/>
    </source>
</evidence>
<evidence type="ECO:0000256" key="7">
    <source>
        <dbReference type="RuleBase" id="RU364059"/>
    </source>
</evidence>
<keyword evidence="5 7" id="KW-0804">Transcription</keyword>
<evidence type="ECO:0000256" key="2">
    <source>
        <dbReference type="ARBA" id="ARBA00006210"/>
    </source>
</evidence>
<keyword evidence="3 7" id="KW-0805">Transcription regulation</keyword>
<comment type="similarity">
    <text evidence="2 7">Belongs to the Mediator complex subunit 1 family.</text>
</comment>
<gene>
    <name evidence="9" type="ORF">HGUI_02617</name>
</gene>
<dbReference type="VEuPathDB" id="FungiDB:HGUI_02617"/>
<dbReference type="EMBL" id="FQNF01000049">
    <property type="protein sequence ID" value="SGZ40417.1"/>
    <property type="molecule type" value="Genomic_DNA"/>
</dbReference>
<dbReference type="Pfam" id="PF10744">
    <property type="entry name" value="Med1"/>
    <property type="match status" value="1"/>
</dbReference>
<keyword evidence="10" id="KW-1185">Reference proteome</keyword>
<accession>A0A1L0CPM4</accession>
<proteinExistence type="inferred from homology"/>
<dbReference type="GO" id="GO:0016592">
    <property type="term" value="C:mediator complex"/>
    <property type="evidence" value="ECO:0007669"/>
    <property type="project" value="InterPro"/>
</dbReference>
<comment type="subcellular location">
    <subcellularLocation>
        <location evidence="1 7">Nucleus</location>
    </subcellularLocation>
</comment>
<reference evidence="10" key="1">
    <citation type="submission" date="2016-11" db="EMBL/GenBank/DDBJ databases">
        <authorList>
            <person name="Guldener U."/>
        </authorList>
    </citation>
    <scope>NUCLEOTIDE SEQUENCE [LARGE SCALE GENOMIC DNA]</scope>
</reference>
<dbReference type="GO" id="GO:0045944">
    <property type="term" value="P:positive regulation of transcription by RNA polymerase II"/>
    <property type="evidence" value="ECO:0007669"/>
    <property type="project" value="UniProtKB-ARBA"/>
</dbReference>
<evidence type="ECO:0000256" key="1">
    <source>
        <dbReference type="ARBA" id="ARBA00004123"/>
    </source>
</evidence>
<dbReference type="OrthoDB" id="5310959at2759"/>
<evidence type="ECO:0000313" key="10">
    <source>
        <dbReference type="Proteomes" id="UP000183365"/>
    </source>
</evidence>
<dbReference type="InterPro" id="IPR019680">
    <property type="entry name" value="Mediator_Med1"/>
</dbReference>
<evidence type="ECO:0000256" key="5">
    <source>
        <dbReference type="ARBA" id="ARBA00023163"/>
    </source>
</evidence>
<evidence type="ECO:0000256" key="3">
    <source>
        <dbReference type="ARBA" id="ARBA00023015"/>
    </source>
</evidence>
<sequence length="327" mass="38570">MSKTLKFDETLERAISFLLDYKPDYVHPVTNISNLCKLLYLDFFQDTIQDNSTEDSNSLYQRLSIAGKVLVLDIDYKTDLETKQDLITNVMLVLASNFDQFNYKNHLNENIFLNNLTKEQTLSKFYHNLKIMKSMDDCTDIDEGSTDCFQYYNTTVKNFFNYFVTKLNINSDHISINKDDELNMVLSIGNSDVLRIMPMFKESTTDDPIKLLEYSNETWEERENKSTRFLCFKVHFPIDIQFNERMSSLLGPDNFQNNKSLNFYDLKVDGLKLDAELLNKYFEILWKWVYWYTMILEKSTSLTDDGESIMKNGQLLKFENEIGTWTF</sequence>